<sequence length="293" mass="32917">MVIAKVSGGLANQMFPYAAGRRLAHALGTELKLDLSGFADYAGNPDLAPRKYGLGVFNIQERFASAEEVAALTQGENTLLRRLLGKKPRRPASYVKEKGFGFDPGVLELSGDVYLQGNWNSEKYFSDISDILRREFSFKQAPSGKNLELIEQIASVNAVSLHVRRGDYVSISKVNEVHGTCSLDYYHRCVEKLAQSVDRPHFFVFSDDPQWVMDNLRLSFASTYVTHNGPDQGHEDLRLMSHCRHHIIANSGFSWWGAWLNPDPGKIVLAPKKWFATPKYDTSSLIPEGWLRL</sequence>
<dbReference type="InterPro" id="IPR002516">
    <property type="entry name" value="Glyco_trans_11"/>
</dbReference>
<protein>
    <submittedName>
        <fullName evidence="3">Alpha-1,2-fucosyltransferase</fullName>
    </submittedName>
</protein>
<keyword evidence="1" id="KW-0328">Glycosyltransferase</keyword>
<dbReference type="EMBL" id="AP024355">
    <property type="protein sequence ID" value="BCR05185.1"/>
    <property type="molecule type" value="Genomic_DNA"/>
</dbReference>
<organism evidence="3 4">
    <name type="scientific">Desulfuromonas versatilis</name>
    <dbReference type="NCBI Taxonomy" id="2802975"/>
    <lineage>
        <taxon>Bacteria</taxon>
        <taxon>Pseudomonadati</taxon>
        <taxon>Thermodesulfobacteriota</taxon>
        <taxon>Desulfuromonadia</taxon>
        <taxon>Desulfuromonadales</taxon>
        <taxon>Desulfuromonadaceae</taxon>
        <taxon>Desulfuromonas</taxon>
    </lineage>
</organism>
<evidence type="ECO:0000313" key="4">
    <source>
        <dbReference type="Proteomes" id="UP001319827"/>
    </source>
</evidence>
<evidence type="ECO:0000256" key="2">
    <source>
        <dbReference type="ARBA" id="ARBA00022679"/>
    </source>
</evidence>
<reference evidence="3 4" key="1">
    <citation type="journal article" date="2016" name="C (Basel)">
        <title>Selective Growth of and Electricity Production by Marine Exoelectrogenic Bacteria in Self-Aggregated Hydrogel of Microbially Reduced Graphene Oxide.</title>
        <authorList>
            <person name="Yoshida N."/>
            <person name="Goto Y."/>
            <person name="Miyata Y."/>
        </authorList>
    </citation>
    <scope>NUCLEOTIDE SEQUENCE [LARGE SCALE GENOMIC DNA]</scope>
    <source>
        <strain evidence="3 4">NIT-T3</strain>
    </source>
</reference>
<evidence type="ECO:0000313" key="3">
    <source>
        <dbReference type="EMBL" id="BCR05185.1"/>
    </source>
</evidence>
<name>A0ABM8HWT4_9BACT</name>
<proteinExistence type="predicted"/>
<keyword evidence="2" id="KW-0808">Transferase</keyword>
<dbReference type="Gene3D" id="3.40.50.11350">
    <property type="match status" value="1"/>
</dbReference>
<dbReference type="PANTHER" id="PTHR11927">
    <property type="entry name" value="GALACTOSIDE 2-L-FUCOSYLTRANSFERASE"/>
    <property type="match status" value="1"/>
</dbReference>
<dbReference type="CDD" id="cd11301">
    <property type="entry name" value="Fut1_Fut2_like"/>
    <property type="match status" value="1"/>
</dbReference>
<evidence type="ECO:0000256" key="1">
    <source>
        <dbReference type="ARBA" id="ARBA00022676"/>
    </source>
</evidence>
<reference evidence="3 4" key="2">
    <citation type="journal article" date="2021" name="Int. J. Syst. Evol. Microbiol.">
        <title>Isolation and Polyphasic Characterization of Desulfuromonas versatilis sp. Nov., an Electrogenic Bacteria Capable of Versatile Metabolism Isolated from a Graphene Oxide-Reducing Enrichment Culture.</title>
        <authorList>
            <person name="Xie L."/>
            <person name="Yoshida N."/>
            <person name="Ishii S."/>
            <person name="Meng L."/>
        </authorList>
    </citation>
    <scope>NUCLEOTIDE SEQUENCE [LARGE SCALE GENOMIC DNA]</scope>
    <source>
        <strain evidence="3 4">NIT-T3</strain>
    </source>
</reference>
<dbReference type="PANTHER" id="PTHR11927:SF9">
    <property type="entry name" value="L-FUCOSYLTRANSFERASE"/>
    <property type="match status" value="1"/>
</dbReference>
<gene>
    <name evidence="3" type="ORF">DESUT3_22540</name>
</gene>
<dbReference type="Pfam" id="PF01531">
    <property type="entry name" value="Glyco_transf_11"/>
    <property type="match status" value="1"/>
</dbReference>
<dbReference type="RefSeq" id="WP_221248607.1">
    <property type="nucleotide sequence ID" value="NZ_AP024355.1"/>
</dbReference>
<dbReference type="Proteomes" id="UP001319827">
    <property type="component" value="Chromosome"/>
</dbReference>
<keyword evidence="4" id="KW-1185">Reference proteome</keyword>
<accession>A0ABM8HWT4</accession>